<evidence type="ECO:0000313" key="3">
    <source>
        <dbReference type="EMBL" id="AKU94934.1"/>
    </source>
</evidence>
<dbReference type="STRING" id="1391654.AKJ09_01598"/>
<organism evidence="3 4">
    <name type="scientific">Labilithrix luteola</name>
    <dbReference type="NCBI Taxonomy" id="1391654"/>
    <lineage>
        <taxon>Bacteria</taxon>
        <taxon>Pseudomonadati</taxon>
        <taxon>Myxococcota</taxon>
        <taxon>Polyangia</taxon>
        <taxon>Polyangiales</taxon>
        <taxon>Labilitrichaceae</taxon>
        <taxon>Labilithrix</taxon>
    </lineage>
</organism>
<dbReference type="AlphaFoldDB" id="A0A0K1PP86"/>
<reference evidence="3 4" key="1">
    <citation type="submission" date="2015-08" db="EMBL/GenBank/DDBJ databases">
        <authorList>
            <person name="Babu N.S."/>
            <person name="Beckwith C.J."/>
            <person name="Beseler K.G."/>
            <person name="Brison A."/>
            <person name="Carone J.V."/>
            <person name="Caskin T.P."/>
            <person name="Diamond M."/>
            <person name="Durham M.E."/>
            <person name="Foxe J.M."/>
            <person name="Go M."/>
            <person name="Henderson B.A."/>
            <person name="Jones I.B."/>
            <person name="McGettigan J.A."/>
            <person name="Micheletti S.J."/>
            <person name="Nasrallah M.E."/>
            <person name="Ortiz D."/>
            <person name="Piller C.R."/>
            <person name="Privatt S.R."/>
            <person name="Schneider S.L."/>
            <person name="Sharp S."/>
            <person name="Smith T.C."/>
            <person name="Stanton J.D."/>
            <person name="Ullery H.E."/>
            <person name="Wilson R.J."/>
            <person name="Serrano M.G."/>
            <person name="Buck G."/>
            <person name="Lee V."/>
            <person name="Wang Y."/>
            <person name="Carvalho R."/>
            <person name="Voegtly L."/>
            <person name="Shi R."/>
            <person name="Duckworth R."/>
            <person name="Johnson A."/>
            <person name="Loviza R."/>
            <person name="Walstead R."/>
            <person name="Shah Z."/>
            <person name="Kiflezghi M."/>
            <person name="Wade K."/>
            <person name="Ball S.L."/>
            <person name="Bradley K.W."/>
            <person name="Asai D.J."/>
            <person name="Bowman C.A."/>
            <person name="Russell D.A."/>
            <person name="Pope W.H."/>
            <person name="Jacobs-Sera D."/>
            <person name="Hendrix R.W."/>
            <person name="Hatfull G.F."/>
        </authorList>
    </citation>
    <scope>NUCLEOTIDE SEQUENCE [LARGE SCALE GENOMIC DNA]</scope>
    <source>
        <strain evidence="3 4">DSM 27648</strain>
    </source>
</reference>
<keyword evidence="2" id="KW-0732">Signal</keyword>
<evidence type="ECO:0000256" key="1">
    <source>
        <dbReference type="SAM" id="MobiDB-lite"/>
    </source>
</evidence>
<dbReference type="RefSeq" id="WP_146646467.1">
    <property type="nucleotide sequence ID" value="NZ_CP012333.1"/>
</dbReference>
<name>A0A0K1PP86_9BACT</name>
<feature type="compositionally biased region" description="Low complexity" evidence="1">
    <location>
        <begin position="136"/>
        <end position="151"/>
    </location>
</feature>
<feature type="region of interest" description="Disordered" evidence="1">
    <location>
        <begin position="135"/>
        <end position="173"/>
    </location>
</feature>
<evidence type="ECO:0000313" key="4">
    <source>
        <dbReference type="Proteomes" id="UP000064967"/>
    </source>
</evidence>
<proteinExistence type="predicted"/>
<feature type="chain" id="PRO_5005466032" evidence="2">
    <location>
        <begin position="35"/>
        <end position="379"/>
    </location>
</feature>
<sequence length="379" mass="39604">MFPAGRAKRTSRQARRSLTAAVIAFVAHARLASAEPSASISPDNTLELSWEAPGSCGTAESVRRDVERVAGQSGEVQRKVRAHGEVRGTGSAWAIELTLVTDTGRSTRTLTASTCRALANATAVVIAFTMTSPESDVGPAPAAVEAPADGGAHVEPPPPARTHDQGSKRMPSLVRKAAPAPLPYVGPTVGLLARVDVGTLPSVAVGPGVLLGWQPGPLLLEASLGTLLDQDREIVPPTGRRATISHADFSALFARIALCPAAPGFSLARQSLRLLPCAGFGAVQTRVTSHARAPELAGTFGSDVARDATTDGWFGSIFVGPRLRFTKGWFAMSAQADVAVPFRRQAFVLSDRDAQALTVHQTGAVLAGLSFTVELLIFQ</sequence>
<accession>A0A0K1PP86</accession>
<keyword evidence="4" id="KW-1185">Reference proteome</keyword>
<dbReference type="Proteomes" id="UP000064967">
    <property type="component" value="Chromosome"/>
</dbReference>
<gene>
    <name evidence="3" type="ORF">AKJ09_01598</name>
</gene>
<evidence type="ECO:0000256" key="2">
    <source>
        <dbReference type="SAM" id="SignalP"/>
    </source>
</evidence>
<feature type="signal peptide" evidence="2">
    <location>
        <begin position="1"/>
        <end position="34"/>
    </location>
</feature>
<dbReference type="KEGG" id="llu:AKJ09_01598"/>
<protein>
    <submittedName>
        <fullName evidence="3">Uncharacterized protein</fullName>
    </submittedName>
</protein>
<dbReference type="EMBL" id="CP012333">
    <property type="protein sequence ID" value="AKU94934.1"/>
    <property type="molecule type" value="Genomic_DNA"/>
</dbReference>